<dbReference type="EMBL" id="CP121646">
    <property type="protein sequence ID" value="WFU64847.1"/>
    <property type="molecule type" value="Genomic_DNA"/>
</dbReference>
<reference evidence="1 2" key="1">
    <citation type="submission" date="2023-04" db="EMBL/GenBank/DDBJ databases">
        <title>Australian commercial rhizobial inoculants.</title>
        <authorList>
            <person name="Kohlmeier M.G."/>
            <person name="O'Hara G.W."/>
            <person name="Colombi E."/>
            <person name="Ramsay J.P."/>
            <person name="Terpolilli J."/>
        </authorList>
    </citation>
    <scope>NUCLEOTIDE SEQUENCE [LARGE SCALE GENOMIC DNA]</scope>
    <source>
        <strain evidence="1 2">CB627</strain>
    </source>
</reference>
<dbReference type="RefSeq" id="WP_310885527.1">
    <property type="nucleotide sequence ID" value="NZ_CP121646.1"/>
</dbReference>
<gene>
    <name evidence="1" type="ORF">QA636_04665</name>
</gene>
<organism evidence="1 2">
    <name type="scientific">Bradyrhizobium brasilense</name>
    <dbReference type="NCBI Taxonomy" id="1419277"/>
    <lineage>
        <taxon>Bacteria</taxon>
        <taxon>Pseudomonadati</taxon>
        <taxon>Pseudomonadota</taxon>
        <taxon>Alphaproteobacteria</taxon>
        <taxon>Hyphomicrobiales</taxon>
        <taxon>Nitrobacteraceae</taxon>
        <taxon>Bradyrhizobium</taxon>
    </lineage>
</organism>
<keyword evidence="2" id="KW-1185">Reference proteome</keyword>
<dbReference type="Proteomes" id="UP001221546">
    <property type="component" value="Chromosome"/>
</dbReference>
<evidence type="ECO:0000313" key="1">
    <source>
        <dbReference type="EMBL" id="WFU64847.1"/>
    </source>
</evidence>
<protein>
    <submittedName>
        <fullName evidence="1">Uncharacterized protein</fullName>
    </submittedName>
</protein>
<evidence type="ECO:0000313" key="2">
    <source>
        <dbReference type="Proteomes" id="UP001221546"/>
    </source>
</evidence>
<proteinExistence type="predicted"/>
<sequence>MSGETDSLKEALDRIAEAQRLEREAARAAIEAKRTLLFQLARELNYSVTPNKPNNMPWDDAQSSREAAPVPNFSTPVANVEPLAGTSLAIPNAALVAAEAGRALNAVLSKPQFDGTFASLIQCYRQHEKSPYHNLKNRVRINYDHTLNRIERDVGTDLVSTWNADRVQSLYDHNWAADGKTAMGHTVIAKLRLLCGFGSVVLNDDACTRLSAILGNMRFTIPTGRNGDVLTIDHVRAIRSTAHKLFNWPSIALAQAFLLEIPKLKQVDVLGEWVPMSEPGTSDVINGNEKWLHGLRWSDIDENFVLRRTITSGRKNQQKELNVRLTSRAMIMEEINRVPPEKRVGPMIVCELTLLPWAASEFRRKWRIVADKAGVPEGVTSTSGAYFVKSKSEVETDDIFG</sequence>
<accession>A0ABY8JHH7</accession>
<name>A0ABY8JHH7_9BRAD</name>